<evidence type="ECO:0000256" key="1">
    <source>
        <dbReference type="SAM" id="MobiDB-lite"/>
    </source>
</evidence>
<evidence type="ECO:0000256" key="2">
    <source>
        <dbReference type="SAM" id="SignalP"/>
    </source>
</evidence>
<gene>
    <name evidence="3" type="ORF">NCGR_LOCUS31573</name>
</gene>
<feature type="compositionally biased region" description="Basic and acidic residues" evidence="1">
    <location>
        <begin position="144"/>
        <end position="165"/>
    </location>
</feature>
<organism evidence="3 4">
    <name type="scientific">Miscanthus lutarioriparius</name>
    <dbReference type="NCBI Taxonomy" id="422564"/>
    <lineage>
        <taxon>Eukaryota</taxon>
        <taxon>Viridiplantae</taxon>
        <taxon>Streptophyta</taxon>
        <taxon>Embryophyta</taxon>
        <taxon>Tracheophyta</taxon>
        <taxon>Spermatophyta</taxon>
        <taxon>Magnoliopsida</taxon>
        <taxon>Liliopsida</taxon>
        <taxon>Poales</taxon>
        <taxon>Poaceae</taxon>
        <taxon>PACMAD clade</taxon>
        <taxon>Panicoideae</taxon>
        <taxon>Andropogonodae</taxon>
        <taxon>Andropogoneae</taxon>
        <taxon>Saccharinae</taxon>
        <taxon>Miscanthus</taxon>
    </lineage>
</organism>
<proteinExistence type="predicted"/>
<dbReference type="AlphaFoldDB" id="A0A811PUX7"/>
<feature type="chain" id="PRO_5032442747" evidence="2">
    <location>
        <begin position="25"/>
        <end position="347"/>
    </location>
</feature>
<keyword evidence="2" id="KW-0732">Signal</keyword>
<dbReference type="Proteomes" id="UP000604825">
    <property type="component" value="Unassembled WGS sequence"/>
</dbReference>
<sequence>MARPSATAALLLLLVLSLLAVAHCRTVAIAADHAAEPESTAAVAVSDENGLSSNPTLPAEAGASSTDEEALPVPAEQRDDFEFLRLPSHRLHRHRPCSLHHHLWWKRHHGVYRDAPRRFHDHYSGHGEKREAVSHLAILPAAAEEAREAEEVKPVAEPDPDRSLPDSDGEGELVGREPLSFADADGHDDERAASVMAWKKEMLRRWFHFHFHHGMRRHRLHHVHHDEEGQELVEEEEEAAPEGMNRKRFHFVHHQHHDEEDEEKNMMRKRLRDAEHGEDSDEEDEQVEEMVRRFRKAIMKRRFGHGHGRRFFHHDHRHRHAEEAEKQAGGDEQSGVMAWIKGLMNRF</sequence>
<feature type="region of interest" description="Disordered" evidence="1">
    <location>
        <begin position="144"/>
        <end position="187"/>
    </location>
</feature>
<dbReference type="EMBL" id="CAJGYO010000007">
    <property type="protein sequence ID" value="CAD6247371.1"/>
    <property type="molecule type" value="Genomic_DNA"/>
</dbReference>
<keyword evidence="4" id="KW-1185">Reference proteome</keyword>
<comment type="caution">
    <text evidence="3">The sequence shown here is derived from an EMBL/GenBank/DDBJ whole genome shotgun (WGS) entry which is preliminary data.</text>
</comment>
<evidence type="ECO:0000313" key="3">
    <source>
        <dbReference type="EMBL" id="CAD6247371.1"/>
    </source>
</evidence>
<feature type="region of interest" description="Disordered" evidence="1">
    <location>
        <begin position="40"/>
        <end position="71"/>
    </location>
</feature>
<reference evidence="3" key="1">
    <citation type="submission" date="2020-10" db="EMBL/GenBank/DDBJ databases">
        <authorList>
            <person name="Han B."/>
            <person name="Lu T."/>
            <person name="Zhao Q."/>
            <person name="Huang X."/>
            <person name="Zhao Y."/>
        </authorList>
    </citation>
    <scope>NUCLEOTIDE SEQUENCE</scope>
</reference>
<evidence type="ECO:0000313" key="4">
    <source>
        <dbReference type="Proteomes" id="UP000604825"/>
    </source>
</evidence>
<accession>A0A811PUX7</accession>
<feature type="signal peptide" evidence="2">
    <location>
        <begin position="1"/>
        <end position="24"/>
    </location>
</feature>
<protein>
    <submittedName>
        <fullName evidence="3">Uncharacterized protein</fullName>
    </submittedName>
</protein>
<dbReference type="OrthoDB" id="696333at2759"/>
<name>A0A811PUX7_9POAL</name>